<dbReference type="PANTHER" id="PTHR43143:SF5">
    <property type="entry name" value="SECRETED PROTEIN"/>
    <property type="match status" value="1"/>
</dbReference>
<dbReference type="PANTHER" id="PTHR43143">
    <property type="entry name" value="METALLOPHOSPHOESTERASE, CALCINEURIN SUPERFAMILY"/>
    <property type="match status" value="1"/>
</dbReference>
<proteinExistence type="predicted"/>
<dbReference type="PROSITE" id="PS51841">
    <property type="entry name" value="LTD"/>
    <property type="match status" value="2"/>
</dbReference>
<comment type="caution">
    <text evidence="4">The sequence shown here is derived from an EMBL/GenBank/DDBJ whole genome shotgun (WGS) entry which is preliminary data.</text>
</comment>
<dbReference type="Gene3D" id="2.60.40.2700">
    <property type="match status" value="3"/>
</dbReference>
<protein>
    <submittedName>
        <fullName evidence="4">Calcineurin-like phosphoesterase family protein</fullName>
    </submittedName>
</protein>
<dbReference type="Gene3D" id="3.60.21.10">
    <property type="match status" value="1"/>
</dbReference>
<feature type="chain" id="PRO_5014902786" evidence="2">
    <location>
        <begin position="31"/>
        <end position="2013"/>
    </location>
</feature>
<evidence type="ECO:0000256" key="1">
    <source>
        <dbReference type="SAM" id="MobiDB-lite"/>
    </source>
</evidence>
<evidence type="ECO:0000313" key="4">
    <source>
        <dbReference type="EMBL" id="PJJ54223.1"/>
    </source>
</evidence>
<dbReference type="InterPro" id="IPR004843">
    <property type="entry name" value="Calcineurin-like_PHP"/>
</dbReference>
<dbReference type="SUPFAM" id="SSF56300">
    <property type="entry name" value="Metallo-dependent phosphatases"/>
    <property type="match status" value="1"/>
</dbReference>
<organism evidence="4 5">
    <name type="scientific">Mumia flava</name>
    <dbReference type="NCBI Taxonomy" id="1348852"/>
    <lineage>
        <taxon>Bacteria</taxon>
        <taxon>Bacillati</taxon>
        <taxon>Actinomycetota</taxon>
        <taxon>Actinomycetes</taxon>
        <taxon>Propionibacteriales</taxon>
        <taxon>Nocardioidaceae</taxon>
        <taxon>Mumia</taxon>
    </lineage>
</organism>
<feature type="compositionally biased region" description="Pro residues" evidence="1">
    <location>
        <begin position="513"/>
        <end position="528"/>
    </location>
</feature>
<dbReference type="Pfam" id="PF00149">
    <property type="entry name" value="Metallophos"/>
    <property type="match status" value="1"/>
</dbReference>
<dbReference type="InterPro" id="IPR001322">
    <property type="entry name" value="Lamin_tail_dom"/>
</dbReference>
<dbReference type="Gene3D" id="2.60.40.10">
    <property type="entry name" value="Immunoglobulins"/>
    <property type="match status" value="1"/>
</dbReference>
<feature type="region of interest" description="Disordered" evidence="1">
    <location>
        <begin position="505"/>
        <end position="543"/>
    </location>
</feature>
<dbReference type="GO" id="GO:0016787">
    <property type="term" value="F:hydrolase activity"/>
    <property type="evidence" value="ECO:0007669"/>
    <property type="project" value="InterPro"/>
</dbReference>
<dbReference type="InterPro" id="IPR013783">
    <property type="entry name" value="Ig-like_fold"/>
</dbReference>
<feature type="compositionally biased region" description="Low complexity" evidence="1">
    <location>
        <begin position="253"/>
        <end position="295"/>
    </location>
</feature>
<accession>A0A2M9B8F0</accession>
<evidence type="ECO:0000256" key="2">
    <source>
        <dbReference type="SAM" id="SignalP"/>
    </source>
</evidence>
<feature type="signal peptide" evidence="2">
    <location>
        <begin position="1"/>
        <end position="30"/>
    </location>
</feature>
<evidence type="ECO:0000313" key="5">
    <source>
        <dbReference type="Proteomes" id="UP000230842"/>
    </source>
</evidence>
<keyword evidence="2" id="KW-0732">Signal</keyword>
<dbReference type="InterPro" id="IPR029052">
    <property type="entry name" value="Metallo-depent_PP-like"/>
</dbReference>
<dbReference type="InterPro" id="IPR051918">
    <property type="entry name" value="STPP_CPPED1"/>
</dbReference>
<evidence type="ECO:0000259" key="3">
    <source>
        <dbReference type="PROSITE" id="PS51841"/>
    </source>
</evidence>
<dbReference type="EMBL" id="PGEZ01000002">
    <property type="protein sequence ID" value="PJJ54223.1"/>
    <property type="molecule type" value="Genomic_DNA"/>
</dbReference>
<feature type="domain" description="LTD" evidence="3">
    <location>
        <begin position="295"/>
        <end position="467"/>
    </location>
</feature>
<dbReference type="GO" id="GO:0005975">
    <property type="term" value="P:carbohydrate metabolic process"/>
    <property type="evidence" value="ECO:0007669"/>
    <property type="project" value="UniProtKB-ARBA"/>
</dbReference>
<feature type="region of interest" description="Disordered" evidence="1">
    <location>
        <begin position="202"/>
        <end position="320"/>
    </location>
</feature>
<sequence length="2013" mass="214517">MPRRLRSLRTLTVAVLATAVVGSGFGAADAAERAPEAARAEVPASGLFVSEINGDNTGTDFYEYVEVHNRTDEAIDLDAQGIELVYTTSDADGQTGGTVLTRGGEGTTLPLPTVPTVVPAHGTTVFWLQNSNYLDKTDADFRAFYGLEDEAPLVHLTGQNGFNNGGGRAVRVVRADGSEISRSWVPSRTSVPNGAVHFRVPADDATSTSAPVWHDGSVETEYGVSPGVLDPEQLTPPTPTEPTPTEPTPTEPTPTATEPTATEPTPTATEPTPTATEPTPTATEPTPTDPATTDPTTPPSDPLTGDDLFISEIHPDNGTPGNVPDLYEFFEVTNTTDEPIDLAEHGIGASYSTSATPSDEVLASALTFATSDGVAGNAVTSAPLDATVPAHGSTVFWLDYTATGLDTYAQTEADFRAFYGDVAADVDVVRVEGQGGIANGGARSLGLVDASTPGAMRTVSWSYLAPRAPTTPAVSSHYRVPALIAQSTSFADDAPTPGVVADEQLVAGDPTTPTEPTPTPTEPTPTEPTGPSVPEQPTPPAVDPALDAPILQVTEVAPDTANVGGSDGYEFIEVYNASESPVRWRDFTISYLYIDASHVITSSALWPSVPDDTVVEPGQVIVLWVKNAANQALTAEDFNAHWGSRLTAGTDLLEMQVGGMANGGPRGIQVRTNTGHEISRADYMSDAETVADQPIQYRWESGTVQTQVGIDTASPGYTAPSQVPSGLVGDPANDEAPEVVDLRGGPEVPVTDDLELAFDVTDDHQVRTVALTLDTDVDEPVTHQLAFDGPNRYYYTVPDVDLYGKKWIEYSVVARDGANTTTYGPVRITLQTEDPAPVRLNVRDGQFVGGDTRIAGSTSGDPSTLGLRIDGTDVGATVPTLEKAPLFAFEATNTDAFFRNGVKLGDDVLTIFDEGFYSSLVTVPSEIPVDRIAKGEPLTVSVWSGTKGYPELSTDDNNDDFTIRNLRLALPDGRVLRPELVGVHATNGATAYDPPVRTTLDLDPTTSIAMGDGSSTYDYVEATFAIPDDAFDSQAYVWDTTTAVDGEHAVTATVGEDTLERTVVVDNTRPTVTTPLEDGRTYRGDLTVDASAEDAGSGVDRVTATLDGAAVTLPYATSSVELDPGSHVLVVKAADALGNTTTRTITFATGDESSSVDLGGPDDGSEVRTGDVTLEATPTSAEGDDLSVSFRTGFTYDPADAAVESYAGTTTEALTLDRDDRTLLTDDDLDAMVGADGVEQTISSDSALPYQLFTVNVPDDAGDDATVRLAWSGSANADAKVLMYVLDTADESWQEVDRHVTTDAEDESAAFELAATVAVADHVVDGELTVLVQHSEGFAGTDRSDRGSAVTPYHQGATPRQDYDFTIGWESDTQYYNENQGWKAGDGNPETFYRHQRNINQFFLDERDNLNLQYVLHTGDIVDDHVATVFSGDNDDPEYEWKNADPAYRAFDEAGLPYGVLAGNHDVGHAANDYSMFGKWFGADRYASNPWYGGQIQNNRGHYDLVSAGGIDFLVLSMGWGPGDEQIAWMNSVIRQYPERKVWINLHEYLLTTGTLGPIPQRIFDEVVTPNPNVFAVSSGHYHDAYTRTDDFDDDGDGTPDRTVYSMLFDYQGLPEGGLGYLRLLHFDNEQQRIVVRTYSPSLEDFDSDDVSLNDPPGQQEFEIPYVAVGLEPRTKSLATDAFRADVLTTQEVDAFDDVPSGSSVEAVWRDVEAGEHGWYVRVSGPYGGVHDSEVHTFTATAAGELTAATPVVAGTVAVGSTLVANAGEWGPDGVELSYRWYADGAAIAGADDDELALGAALVGRRITVEVTGALDGYASVSRTSEPTPPVARGTLVAGTPRITGSAALGRTLTVHPGTWRPAGVRLGYQWYANGRAIRGRTGTRLALGPALVGKRITVRVTATLHGYVRSAVTSAAAGPVAPGRLVGPRPRIAGKPRVGNRVRAANVRWRPAPVRIRYQWLAGKKVIRGADGPSLRVRKGLLGKRLRLRVTVSKPGYRTVEVRSARSARVRG</sequence>
<gene>
    <name evidence="4" type="ORF">CLV56_3731</name>
</gene>
<name>A0A2M9B8F0_9ACTN</name>
<feature type="compositionally biased region" description="Pro residues" evidence="1">
    <location>
        <begin position="234"/>
        <end position="252"/>
    </location>
</feature>
<dbReference type="Proteomes" id="UP000230842">
    <property type="component" value="Unassembled WGS sequence"/>
</dbReference>
<reference evidence="4 5" key="1">
    <citation type="submission" date="2017-11" db="EMBL/GenBank/DDBJ databases">
        <title>Genomic Encyclopedia of Archaeal and Bacterial Type Strains, Phase II (KMG-II): From Individual Species to Whole Genera.</title>
        <authorList>
            <person name="Goeker M."/>
        </authorList>
    </citation>
    <scope>NUCLEOTIDE SEQUENCE [LARGE SCALE GENOMIC DNA]</scope>
    <source>
        <strain evidence="4 5">DSM 27763</strain>
    </source>
</reference>
<feature type="region of interest" description="Disordered" evidence="1">
    <location>
        <begin position="1151"/>
        <end position="1182"/>
    </location>
</feature>
<feature type="domain" description="LTD" evidence="3">
    <location>
        <begin position="531"/>
        <end position="680"/>
    </location>
</feature>
<keyword evidence="5" id="KW-1185">Reference proteome</keyword>